<dbReference type="AlphaFoldDB" id="A0A2D0NGX2"/>
<protein>
    <submittedName>
        <fullName evidence="2">Uncharacterized protein</fullName>
    </submittedName>
</protein>
<dbReference type="Proteomes" id="UP000223913">
    <property type="component" value="Unassembled WGS sequence"/>
</dbReference>
<keyword evidence="3" id="KW-1185">Reference proteome</keyword>
<dbReference type="Pfam" id="PF20329">
    <property type="entry name" value="DUF6624"/>
    <property type="match status" value="1"/>
</dbReference>
<evidence type="ECO:0000313" key="3">
    <source>
        <dbReference type="Proteomes" id="UP000223913"/>
    </source>
</evidence>
<accession>A0A2D0NGX2</accession>
<sequence>MTKRLLPALLIAFFYLACGDLTSDVSGKLYKLPTEEMILLIRNQELPSLEGLIIKDKYGNQISTDSLMALQDADEYIPDLYVDAEGTIVEFRLRPMTPEDKQLMNDIHKYGRSSEIRVVDVDCTRQRALLELVEKRNREVRTHGITSDLQANRDNLEMVISIIEHCGMPTLEEVDSVHMATVWTIFQQAASQKYRKKYFKYLKSAAERGDLDPIEVAKLEDRILVADGQPQRYGTYLIDENSDTPWALYKLEAPEQVDARRAKVGLGPLSEELEPYGISFTVPQIQ</sequence>
<name>A0A2D0NGX2_FLAN2</name>
<evidence type="ECO:0000313" key="2">
    <source>
        <dbReference type="EMBL" id="PHN07742.1"/>
    </source>
</evidence>
<dbReference type="EMBL" id="PDUD01000007">
    <property type="protein sequence ID" value="PHN07742.1"/>
    <property type="molecule type" value="Genomic_DNA"/>
</dbReference>
<reference evidence="2 3" key="1">
    <citation type="submission" date="2017-10" db="EMBL/GenBank/DDBJ databases">
        <title>The draft genome sequence of Lewinella nigricans NBRC 102662.</title>
        <authorList>
            <person name="Wang K."/>
        </authorList>
    </citation>
    <scope>NUCLEOTIDE SEQUENCE [LARGE SCALE GENOMIC DNA]</scope>
    <source>
        <strain evidence="2 3">NBRC 102662</strain>
    </source>
</reference>
<gene>
    <name evidence="2" type="ORF">CRP01_04925</name>
</gene>
<proteinExistence type="predicted"/>
<dbReference type="InterPro" id="IPR046732">
    <property type="entry name" value="DUF6624"/>
</dbReference>
<evidence type="ECO:0000256" key="1">
    <source>
        <dbReference type="SAM" id="SignalP"/>
    </source>
</evidence>
<feature type="signal peptide" evidence="1">
    <location>
        <begin position="1"/>
        <end position="19"/>
    </location>
</feature>
<feature type="chain" id="PRO_5012564861" evidence="1">
    <location>
        <begin position="20"/>
        <end position="286"/>
    </location>
</feature>
<organism evidence="2 3">
    <name type="scientific">Flavilitoribacter nigricans (strain ATCC 23147 / DSM 23189 / NBRC 102662 / NCIMB 1420 / SS-2)</name>
    <name type="common">Lewinella nigricans</name>
    <dbReference type="NCBI Taxonomy" id="1122177"/>
    <lineage>
        <taxon>Bacteria</taxon>
        <taxon>Pseudomonadati</taxon>
        <taxon>Bacteroidota</taxon>
        <taxon>Saprospiria</taxon>
        <taxon>Saprospirales</taxon>
        <taxon>Lewinellaceae</taxon>
        <taxon>Flavilitoribacter</taxon>
    </lineage>
</organism>
<comment type="caution">
    <text evidence="2">The sequence shown here is derived from an EMBL/GenBank/DDBJ whole genome shotgun (WGS) entry which is preliminary data.</text>
</comment>
<keyword evidence="1" id="KW-0732">Signal</keyword>